<keyword evidence="2" id="KW-0472">Membrane</keyword>
<keyword evidence="1" id="KW-0175">Coiled coil</keyword>
<reference evidence="3" key="1">
    <citation type="submission" date="2022-11" db="EMBL/GenBank/DDBJ databases">
        <title>Comparative genomic analysis of Mycoplasma feriruminatoris and the Mycoplasma mycoides cluster.</title>
        <authorList>
            <person name="Baby V."/>
            <person name="Ambroset C."/>
            <person name="Gaurivaud P."/>
            <person name="Boury C."/>
            <person name="Guichoux E."/>
            <person name="Lartigue C."/>
            <person name="Tardy F."/>
            <person name="Sirand-Pugnet P."/>
        </authorList>
    </citation>
    <scope>NUCLEOTIDE SEQUENCE</scope>
    <source>
        <strain evidence="3">L15407</strain>
    </source>
</reference>
<feature type="transmembrane region" description="Helical" evidence="2">
    <location>
        <begin position="131"/>
        <end position="152"/>
    </location>
</feature>
<evidence type="ECO:0000313" key="3">
    <source>
        <dbReference type="EMBL" id="WFQ95305.1"/>
    </source>
</evidence>
<keyword evidence="2" id="KW-0812">Transmembrane</keyword>
<name>A0AAQ3DME7_9MOLU</name>
<feature type="transmembrane region" description="Helical" evidence="2">
    <location>
        <begin position="100"/>
        <end position="119"/>
    </location>
</feature>
<dbReference type="AlphaFoldDB" id="A0AAQ3DME7"/>
<evidence type="ECO:0000313" key="4">
    <source>
        <dbReference type="Proteomes" id="UP001178740"/>
    </source>
</evidence>
<evidence type="ECO:0000256" key="2">
    <source>
        <dbReference type="SAM" id="Phobius"/>
    </source>
</evidence>
<dbReference type="RefSeq" id="WP_278288241.1">
    <property type="nucleotide sequence ID" value="NZ_CP113495.1"/>
</dbReference>
<protein>
    <submittedName>
        <fullName evidence="3">Membrane protein</fullName>
    </submittedName>
</protein>
<organism evidence="3 4">
    <name type="scientific">Mycoplasma feriruminatoris</name>
    <dbReference type="NCBI Taxonomy" id="1179777"/>
    <lineage>
        <taxon>Bacteria</taxon>
        <taxon>Bacillati</taxon>
        <taxon>Mycoplasmatota</taxon>
        <taxon>Mollicutes</taxon>
        <taxon>Mycoplasmataceae</taxon>
        <taxon>Mycoplasma</taxon>
    </lineage>
</organism>
<feature type="transmembrane region" description="Helical" evidence="2">
    <location>
        <begin position="64"/>
        <end position="88"/>
    </location>
</feature>
<accession>A0AAQ3DME7</accession>
<dbReference type="NCBIfam" id="NF046003">
    <property type="entry name" value="DxFTY_mem_plasm"/>
    <property type="match status" value="1"/>
</dbReference>
<proteinExistence type="predicted"/>
<gene>
    <name evidence="3" type="ORF">MFERI15407_00563</name>
</gene>
<sequence length="215" mass="25627">MENQNKEKLLDNIKFNNTRTPFWINLLLQLFTTITLFLVILFFISPDLQNYSFNHFNKLNKLAYLYLFLICLAYLLVIFVINLLLVLCKIIKSDSFTYSFGLVFVGILIILTGNVFYHWNTTLFIKTILRFVLVIISMVLGVLFGTFISIVYKNKEYQKDEQNQAILNAYLNNQLVPNKKQLKQIKKQEYKLKKQQEYEELLKFKEELYKKKTDE</sequence>
<keyword evidence="2" id="KW-1133">Transmembrane helix</keyword>
<feature type="transmembrane region" description="Helical" evidence="2">
    <location>
        <begin position="21"/>
        <end position="44"/>
    </location>
</feature>
<dbReference type="Proteomes" id="UP001178740">
    <property type="component" value="Chromosome"/>
</dbReference>
<evidence type="ECO:0000256" key="1">
    <source>
        <dbReference type="SAM" id="Coils"/>
    </source>
</evidence>
<feature type="coiled-coil region" evidence="1">
    <location>
        <begin position="187"/>
        <end position="215"/>
    </location>
</feature>
<dbReference type="EMBL" id="CP113499">
    <property type="protein sequence ID" value="WFQ95305.1"/>
    <property type="molecule type" value="Genomic_DNA"/>
</dbReference>